<dbReference type="GO" id="GO:0000166">
    <property type="term" value="F:nucleotide binding"/>
    <property type="evidence" value="ECO:0007669"/>
    <property type="project" value="InterPro"/>
</dbReference>
<reference evidence="4 5" key="1">
    <citation type="submission" date="2016-10" db="EMBL/GenBank/DDBJ databases">
        <authorList>
            <person name="de Groot N.N."/>
        </authorList>
    </citation>
    <scope>NUCLEOTIDE SEQUENCE [LARGE SCALE GENOMIC DNA]</scope>
    <source>
        <strain evidence="4 5">RK1</strain>
    </source>
</reference>
<dbReference type="PROSITE" id="PS51318">
    <property type="entry name" value="TAT"/>
    <property type="match status" value="1"/>
</dbReference>
<keyword evidence="5" id="KW-1185">Reference proteome</keyword>
<evidence type="ECO:0000256" key="1">
    <source>
        <dbReference type="SAM" id="Phobius"/>
    </source>
</evidence>
<dbReference type="InterPro" id="IPR006311">
    <property type="entry name" value="TAT_signal"/>
</dbReference>
<dbReference type="Pfam" id="PF01408">
    <property type="entry name" value="GFO_IDH_MocA"/>
    <property type="match status" value="1"/>
</dbReference>
<dbReference type="InterPro" id="IPR000683">
    <property type="entry name" value="Gfo/Idh/MocA-like_OxRdtase_N"/>
</dbReference>
<evidence type="ECO:0000313" key="5">
    <source>
        <dbReference type="Proteomes" id="UP000198670"/>
    </source>
</evidence>
<dbReference type="PANTHER" id="PTHR43818">
    <property type="entry name" value="BCDNA.GH03377"/>
    <property type="match status" value="1"/>
</dbReference>
<dbReference type="InterPro" id="IPR036291">
    <property type="entry name" value="NAD(P)-bd_dom_sf"/>
</dbReference>
<dbReference type="AlphaFoldDB" id="A0A1I3FKM8"/>
<feature type="domain" description="Gfo/Idh/MocA-like oxidoreductase N-terminal" evidence="2">
    <location>
        <begin position="49"/>
        <end position="180"/>
    </location>
</feature>
<dbReference type="InterPro" id="IPR050463">
    <property type="entry name" value="Gfo/Idh/MocA_oxidrdct_glycsds"/>
</dbReference>
<keyword evidence="1" id="KW-1133">Transmembrane helix</keyword>
<dbReference type="Proteomes" id="UP000198670">
    <property type="component" value="Unassembled WGS sequence"/>
</dbReference>
<dbReference type="STRING" id="1477437.SAMN05444682_102367"/>
<dbReference type="InterPro" id="IPR043906">
    <property type="entry name" value="Gfo/Idh/MocA_OxRdtase_bact_C"/>
</dbReference>
<gene>
    <name evidence="4" type="ORF">SAMN05444682_102367</name>
</gene>
<evidence type="ECO:0000259" key="2">
    <source>
        <dbReference type="Pfam" id="PF01408"/>
    </source>
</evidence>
<feature type="domain" description="Gfo/Idh/MocA-like oxidoreductase bacterial type C-terminal" evidence="3">
    <location>
        <begin position="390"/>
        <end position="465"/>
    </location>
</feature>
<evidence type="ECO:0000313" key="4">
    <source>
        <dbReference type="EMBL" id="SFI11471.1"/>
    </source>
</evidence>
<sequence length="480" mass="53136">MDKQQKQLNRRAFIKQAAEGAALIAAASAFPTIVPASVFGKNAPSNRIQIGQIGFGRIAKSHDLPEILKHDYVRVVAVADVDSNRLAAGKHWLEQQQAEKNGGTSHVDVKTYGDYRDLIRDKAVDAVVISTPDHWHAQPAMEAAIAGKHIYMQKPTSLTIKEGRMMADVVSNRGVIFQLGSQQRSVNPWPQFKRACELVRNGRIGTVKRVVIGLPGDPAGGNPIEMPVPKNLDYDRWLGSTPYVPYTLDRVHSQTDIYERPGWLRCEQFGAGMITGWGSHHIDIAHWGLDTELTGPLEAEGRASFPTSGLWNVHGDFEVEMLYPGNVVMQISGAHPNGVRFEGTEGWIFVSRGNVGVTATDPGADGAENEAFKASDSNLLKSVIGENEVRLYESPEQHTNWLECIREDRQPISHVEIAHRSGSACLIAHAAMTLGRRLHWDASREIFTDDDEANKLLSRPQRFPYGTAYVTEKNDKQNNK</sequence>
<dbReference type="EMBL" id="FOQO01000002">
    <property type="protein sequence ID" value="SFI11471.1"/>
    <property type="molecule type" value="Genomic_DNA"/>
</dbReference>
<organism evidence="4 5">
    <name type="scientific">Parapedobacter indicus</name>
    <dbReference type="NCBI Taxonomy" id="1477437"/>
    <lineage>
        <taxon>Bacteria</taxon>
        <taxon>Pseudomonadati</taxon>
        <taxon>Bacteroidota</taxon>
        <taxon>Sphingobacteriia</taxon>
        <taxon>Sphingobacteriales</taxon>
        <taxon>Sphingobacteriaceae</taxon>
        <taxon>Parapedobacter</taxon>
    </lineage>
</organism>
<dbReference type="Gene3D" id="3.30.360.10">
    <property type="entry name" value="Dihydrodipicolinate Reductase, domain 2"/>
    <property type="match status" value="1"/>
</dbReference>
<dbReference type="Pfam" id="PF19051">
    <property type="entry name" value="GFO_IDH_MocA_C2"/>
    <property type="match status" value="2"/>
</dbReference>
<feature type="domain" description="Gfo/Idh/MocA-like oxidoreductase bacterial type C-terminal" evidence="3">
    <location>
        <begin position="225"/>
        <end position="303"/>
    </location>
</feature>
<dbReference type="Gene3D" id="3.40.50.720">
    <property type="entry name" value="NAD(P)-binding Rossmann-like Domain"/>
    <property type="match status" value="1"/>
</dbReference>
<dbReference type="RefSeq" id="WP_090625260.1">
    <property type="nucleotide sequence ID" value="NZ_FOQO01000002.1"/>
</dbReference>
<dbReference type="OrthoDB" id="9763611at2"/>
<proteinExistence type="predicted"/>
<dbReference type="SUPFAM" id="SSF51735">
    <property type="entry name" value="NAD(P)-binding Rossmann-fold domains"/>
    <property type="match status" value="1"/>
</dbReference>
<dbReference type="PANTHER" id="PTHR43818:SF5">
    <property type="entry name" value="OXIDOREDUCTASE FAMILY PROTEIN"/>
    <property type="match status" value="1"/>
</dbReference>
<protein>
    <submittedName>
        <fullName evidence="4">Predicted dehydrogenase</fullName>
    </submittedName>
</protein>
<keyword evidence="1" id="KW-0472">Membrane</keyword>
<feature type="transmembrane region" description="Helical" evidence="1">
    <location>
        <begin position="21"/>
        <end position="40"/>
    </location>
</feature>
<accession>A0A1I3FKM8</accession>
<evidence type="ECO:0000259" key="3">
    <source>
        <dbReference type="Pfam" id="PF19051"/>
    </source>
</evidence>
<name>A0A1I3FKM8_9SPHI</name>
<keyword evidence="1" id="KW-0812">Transmembrane</keyword>
<dbReference type="SUPFAM" id="SSF55347">
    <property type="entry name" value="Glyceraldehyde-3-phosphate dehydrogenase-like, C-terminal domain"/>
    <property type="match status" value="1"/>
</dbReference>